<comment type="caution">
    <text evidence="6">The sequence shown here is derived from an EMBL/GenBank/DDBJ whole genome shotgun (WGS) entry which is preliminary data.</text>
</comment>
<protein>
    <submittedName>
        <fullName evidence="6">Inositol phosphatase</fullName>
    </submittedName>
</protein>
<organism evidence="6 7">
    <name type="scientific">Pelagibius litoralis</name>
    <dbReference type="NCBI Taxonomy" id="374515"/>
    <lineage>
        <taxon>Bacteria</taxon>
        <taxon>Pseudomonadati</taxon>
        <taxon>Pseudomonadota</taxon>
        <taxon>Alphaproteobacteria</taxon>
        <taxon>Rhodospirillales</taxon>
        <taxon>Rhodovibrionaceae</taxon>
        <taxon>Pelagibius</taxon>
    </lineage>
</organism>
<keyword evidence="7" id="KW-1185">Reference proteome</keyword>
<evidence type="ECO:0000313" key="7">
    <source>
        <dbReference type="Proteomes" id="UP000761264"/>
    </source>
</evidence>
<evidence type="ECO:0000256" key="1">
    <source>
        <dbReference type="ARBA" id="ARBA00009759"/>
    </source>
</evidence>
<keyword evidence="4 5" id="KW-0460">Magnesium</keyword>
<name>A0A967F1B4_9PROT</name>
<dbReference type="AlphaFoldDB" id="A0A967F1B4"/>
<evidence type="ECO:0000256" key="5">
    <source>
        <dbReference type="PIRSR" id="PIRSR600760-2"/>
    </source>
</evidence>
<feature type="binding site" evidence="5">
    <location>
        <position position="92"/>
    </location>
    <ligand>
        <name>Mg(2+)</name>
        <dbReference type="ChEBI" id="CHEBI:18420"/>
        <label>1</label>
        <note>catalytic</note>
    </ligand>
</feature>
<dbReference type="Proteomes" id="UP000761264">
    <property type="component" value="Unassembled WGS sequence"/>
</dbReference>
<reference evidence="6" key="1">
    <citation type="submission" date="2020-03" db="EMBL/GenBank/DDBJ databases">
        <title>Genome of Pelagibius litoralis DSM 21314T.</title>
        <authorList>
            <person name="Wang G."/>
        </authorList>
    </citation>
    <scope>NUCLEOTIDE SEQUENCE</scope>
    <source>
        <strain evidence="6">DSM 21314</strain>
    </source>
</reference>
<comment type="cofactor">
    <cofactor evidence="5">
        <name>Mg(2+)</name>
        <dbReference type="ChEBI" id="CHEBI:18420"/>
    </cofactor>
</comment>
<dbReference type="PANTHER" id="PTHR20854:SF4">
    <property type="entry name" value="INOSITOL-1-MONOPHOSPHATASE-RELATED"/>
    <property type="match status" value="1"/>
</dbReference>
<comment type="similarity">
    <text evidence="1">Belongs to the inositol monophosphatase superfamily.</text>
</comment>
<dbReference type="GO" id="GO:0046872">
    <property type="term" value="F:metal ion binding"/>
    <property type="evidence" value="ECO:0007669"/>
    <property type="project" value="UniProtKB-KW"/>
</dbReference>
<feature type="binding site" evidence="5">
    <location>
        <position position="73"/>
    </location>
    <ligand>
        <name>Mg(2+)</name>
        <dbReference type="ChEBI" id="CHEBI:18420"/>
        <label>1</label>
        <note>catalytic</note>
    </ligand>
</feature>
<proteinExistence type="inferred from homology"/>
<dbReference type="Gene3D" id="3.40.190.80">
    <property type="match status" value="1"/>
</dbReference>
<dbReference type="PROSITE" id="PS00629">
    <property type="entry name" value="IMP_1"/>
    <property type="match status" value="1"/>
</dbReference>
<dbReference type="PANTHER" id="PTHR20854">
    <property type="entry name" value="INOSITOL MONOPHOSPHATASE"/>
    <property type="match status" value="1"/>
</dbReference>
<sequence length="274" mass="29040">MTSKDGNKELDDARRLAIEIAVEAGVIIQSWRHKIVTRFKSDGTEVTQADTEAETHIRKRLEAAYAGAPVLGEEFGGEAKPALGDQWVVDPLDGTTPFSVGSPMYGTLIALLRDGEPVVGVIHLPALGETISAAVGCGCWLEIDDEPPVRVRVSEVVQLQDAFVSTSGLHATEIQANDGAAPYSLASLVRHARKLRVLGDCVQHALVCRGRIDLAIDAIMQPWDSAALIPCVREAGGCVADMRGCTDELVFAGSLVSASSPALLDQALDAMNSS</sequence>
<dbReference type="InterPro" id="IPR000760">
    <property type="entry name" value="Inositol_monophosphatase-like"/>
</dbReference>
<feature type="binding site" evidence="5">
    <location>
        <position position="90"/>
    </location>
    <ligand>
        <name>Mg(2+)</name>
        <dbReference type="ChEBI" id="CHEBI:18420"/>
        <label>2</label>
    </ligand>
</feature>
<evidence type="ECO:0000256" key="4">
    <source>
        <dbReference type="ARBA" id="ARBA00022842"/>
    </source>
</evidence>
<dbReference type="InterPro" id="IPR020583">
    <property type="entry name" value="Inositol_monoP_metal-BS"/>
</dbReference>
<evidence type="ECO:0000256" key="2">
    <source>
        <dbReference type="ARBA" id="ARBA00022723"/>
    </source>
</evidence>
<dbReference type="SUPFAM" id="SSF56655">
    <property type="entry name" value="Carbohydrate phosphatase"/>
    <property type="match status" value="1"/>
</dbReference>
<keyword evidence="3" id="KW-0378">Hydrolase</keyword>
<dbReference type="GO" id="GO:0006020">
    <property type="term" value="P:inositol metabolic process"/>
    <property type="evidence" value="ECO:0007669"/>
    <property type="project" value="TreeGrafter"/>
</dbReference>
<feature type="binding site" evidence="5">
    <location>
        <position position="93"/>
    </location>
    <ligand>
        <name>Mg(2+)</name>
        <dbReference type="ChEBI" id="CHEBI:18420"/>
        <label>2</label>
    </ligand>
</feature>
<dbReference type="RefSeq" id="WP_167228674.1">
    <property type="nucleotide sequence ID" value="NZ_JAAQPH010000020.1"/>
</dbReference>
<dbReference type="Gene3D" id="3.30.540.10">
    <property type="entry name" value="Fructose-1,6-Bisphosphatase, subunit A, domain 1"/>
    <property type="match status" value="1"/>
</dbReference>
<evidence type="ECO:0000313" key="6">
    <source>
        <dbReference type="EMBL" id="NIA71242.1"/>
    </source>
</evidence>
<dbReference type="PRINTS" id="PR00377">
    <property type="entry name" value="IMPHPHTASES"/>
</dbReference>
<evidence type="ECO:0000256" key="3">
    <source>
        <dbReference type="ARBA" id="ARBA00022801"/>
    </source>
</evidence>
<dbReference type="GO" id="GO:0007165">
    <property type="term" value="P:signal transduction"/>
    <property type="evidence" value="ECO:0007669"/>
    <property type="project" value="TreeGrafter"/>
</dbReference>
<accession>A0A967F1B4</accession>
<dbReference type="Pfam" id="PF00459">
    <property type="entry name" value="Inositol_P"/>
    <property type="match status" value="1"/>
</dbReference>
<dbReference type="GO" id="GO:0008934">
    <property type="term" value="F:inositol monophosphate 1-phosphatase activity"/>
    <property type="evidence" value="ECO:0007669"/>
    <property type="project" value="TreeGrafter"/>
</dbReference>
<dbReference type="EMBL" id="JAAQPH010000020">
    <property type="protein sequence ID" value="NIA71242.1"/>
    <property type="molecule type" value="Genomic_DNA"/>
</dbReference>
<gene>
    <name evidence="6" type="ORF">HBA54_21820</name>
</gene>
<keyword evidence="2 5" id="KW-0479">Metal-binding</keyword>
<feature type="binding site" evidence="5">
    <location>
        <position position="224"/>
    </location>
    <ligand>
        <name>Mg(2+)</name>
        <dbReference type="ChEBI" id="CHEBI:18420"/>
        <label>1</label>
        <note>catalytic</note>
    </ligand>
</feature>